<dbReference type="Proteomes" id="UP000262142">
    <property type="component" value="Unassembled WGS sequence"/>
</dbReference>
<evidence type="ECO:0000313" key="1">
    <source>
        <dbReference type="EMBL" id="SZD71342.1"/>
    </source>
</evidence>
<keyword evidence="2" id="KW-1185">Reference proteome</keyword>
<sequence>METGINIITTILIFPFLNLITNFANQKAQGHNGEKLESHKTSLGIMRALYYRELIQNYEIIGDHIFKVNQALKQ</sequence>
<protein>
    <submittedName>
        <fullName evidence="1">Uncharacterized protein</fullName>
    </submittedName>
</protein>
<reference evidence="1 2" key="1">
    <citation type="submission" date="2018-09" db="EMBL/GenBank/DDBJ databases">
        <authorList>
            <consortium name="Pathogen Informatics"/>
        </authorList>
    </citation>
    <scope>NUCLEOTIDE SEQUENCE [LARGE SCALE GENOMIC DNA]</scope>
    <source>
        <strain evidence="1 2">OH-22767</strain>
    </source>
</reference>
<evidence type="ECO:0000313" key="2">
    <source>
        <dbReference type="Proteomes" id="UP000262142"/>
    </source>
</evidence>
<gene>
    <name evidence="1" type="ORF">SAMEA104719789_00439</name>
</gene>
<dbReference type="RefSeq" id="WP_119058929.1">
    <property type="nucleotide sequence ID" value="NZ_UNSC01000001.1"/>
</dbReference>
<dbReference type="OrthoDB" id="9763003at2"/>
<accession>A0A383TUJ2</accession>
<dbReference type="AlphaFoldDB" id="A0A383TUJ2"/>
<name>A0A383TUJ2_9FLAO</name>
<dbReference type="EMBL" id="UNSC01000001">
    <property type="protein sequence ID" value="SZD71342.1"/>
    <property type="molecule type" value="Genomic_DNA"/>
</dbReference>
<proteinExistence type="predicted"/>
<organism evidence="1 2">
    <name type="scientific">Candidatus Ornithobacterium hominis</name>
    <dbReference type="NCBI Taxonomy" id="2497989"/>
    <lineage>
        <taxon>Bacteria</taxon>
        <taxon>Pseudomonadati</taxon>
        <taxon>Bacteroidota</taxon>
        <taxon>Flavobacteriia</taxon>
        <taxon>Flavobacteriales</taxon>
        <taxon>Weeksellaceae</taxon>
        <taxon>Ornithobacterium</taxon>
    </lineage>
</organism>